<sequence length="250" mass="28252">MERQNEIYEILKQKKSISVDKLTKLLYVSQSTIRRDLTEMEKQGLVKRTYGGVVLQESPNEETSLLLRETINVREKKKIAEIASRLLKDNLSVFIDSSSTCTYLVPYMKNFKNLNIVTNGLRIGLLLSEQTSCQIFLASGYIHSRSNSILGNLTVKTLERLHCDLSIISCSGLDLGFGLSETTIDQSEVKIAMAENSNRIILLADHSKFDDAKLFKSIPLSKIDCIVTDQRPSEEYVEFCANNGIELLYQ</sequence>
<dbReference type="EMBL" id="DVMV01000018">
    <property type="protein sequence ID" value="HIU45174.1"/>
    <property type="molecule type" value="Genomic_DNA"/>
</dbReference>
<dbReference type="Gene3D" id="3.40.50.1360">
    <property type="match status" value="1"/>
</dbReference>
<dbReference type="InterPro" id="IPR014036">
    <property type="entry name" value="DeoR-like_C"/>
</dbReference>
<dbReference type="PROSITE" id="PS51000">
    <property type="entry name" value="HTH_DEOR_2"/>
    <property type="match status" value="1"/>
</dbReference>
<organism evidence="8 9">
    <name type="scientific">Candidatus Alloenteromonas pullicola</name>
    <dbReference type="NCBI Taxonomy" id="2840784"/>
    <lineage>
        <taxon>Bacteria</taxon>
        <taxon>Bacillati</taxon>
        <taxon>Bacillota</taxon>
        <taxon>Bacillota incertae sedis</taxon>
        <taxon>Candidatus Alloenteromonas</taxon>
    </lineage>
</organism>
<dbReference type="AlphaFoldDB" id="A0A9D1LNK2"/>
<dbReference type="GO" id="GO:0003677">
    <property type="term" value="F:DNA binding"/>
    <property type="evidence" value="ECO:0007669"/>
    <property type="project" value="UniProtKB-KW"/>
</dbReference>
<evidence type="ECO:0000256" key="5">
    <source>
        <dbReference type="ARBA" id="ARBA00023163"/>
    </source>
</evidence>
<feature type="domain" description="HTH deoR-type" evidence="7">
    <location>
        <begin position="1"/>
        <end position="55"/>
    </location>
</feature>
<dbReference type="InterPro" id="IPR018356">
    <property type="entry name" value="Tscrpt_reg_HTH_DeoR_CS"/>
</dbReference>
<evidence type="ECO:0000313" key="8">
    <source>
        <dbReference type="EMBL" id="HIU45174.1"/>
    </source>
</evidence>
<evidence type="ECO:0000256" key="3">
    <source>
        <dbReference type="ARBA" id="ARBA00023015"/>
    </source>
</evidence>
<keyword evidence="2" id="KW-0678">Repressor</keyword>
<dbReference type="InterPro" id="IPR001034">
    <property type="entry name" value="DeoR_HTH"/>
</dbReference>
<dbReference type="PRINTS" id="PR00037">
    <property type="entry name" value="HTHLACR"/>
</dbReference>
<evidence type="ECO:0000256" key="6">
    <source>
        <dbReference type="ARBA" id="ARBA00024937"/>
    </source>
</evidence>
<dbReference type="GO" id="GO:0003700">
    <property type="term" value="F:DNA-binding transcription factor activity"/>
    <property type="evidence" value="ECO:0007669"/>
    <property type="project" value="InterPro"/>
</dbReference>
<dbReference type="InterPro" id="IPR036390">
    <property type="entry name" value="WH_DNA-bd_sf"/>
</dbReference>
<evidence type="ECO:0000256" key="1">
    <source>
        <dbReference type="ARBA" id="ARBA00021390"/>
    </source>
</evidence>
<dbReference type="Pfam" id="PF08220">
    <property type="entry name" value="HTH_DeoR"/>
    <property type="match status" value="1"/>
</dbReference>
<comment type="caution">
    <text evidence="8">The sequence shown here is derived from an EMBL/GenBank/DDBJ whole genome shotgun (WGS) entry which is preliminary data.</text>
</comment>
<evidence type="ECO:0000259" key="7">
    <source>
        <dbReference type="PROSITE" id="PS51000"/>
    </source>
</evidence>
<proteinExistence type="predicted"/>
<accession>A0A9D1LNK2</accession>
<gene>
    <name evidence="8" type="ORF">IAC52_02625</name>
</gene>
<dbReference type="Pfam" id="PF00455">
    <property type="entry name" value="DeoRC"/>
    <property type="match status" value="1"/>
</dbReference>
<keyword evidence="5" id="KW-0804">Transcription</keyword>
<comment type="function">
    <text evidence="6">Repressor of the lactose catabolism operon. Galactose-6-phosphate is the inducer.</text>
</comment>
<name>A0A9D1LNK2_9FIRM</name>
<keyword evidence="3" id="KW-0805">Transcription regulation</keyword>
<reference evidence="8" key="2">
    <citation type="journal article" date="2021" name="PeerJ">
        <title>Extensive microbial diversity within the chicken gut microbiome revealed by metagenomics and culture.</title>
        <authorList>
            <person name="Gilroy R."/>
            <person name="Ravi A."/>
            <person name="Getino M."/>
            <person name="Pursley I."/>
            <person name="Horton D.L."/>
            <person name="Alikhan N.F."/>
            <person name="Baker D."/>
            <person name="Gharbi K."/>
            <person name="Hall N."/>
            <person name="Watson M."/>
            <person name="Adriaenssens E.M."/>
            <person name="Foster-Nyarko E."/>
            <person name="Jarju S."/>
            <person name="Secka A."/>
            <person name="Antonio M."/>
            <person name="Oren A."/>
            <person name="Chaudhuri R.R."/>
            <person name="La Ragione R."/>
            <person name="Hildebrand F."/>
            <person name="Pallen M.J."/>
        </authorList>
    </citation>
    <scope>NUCLEOTIDE SEQUENCE</scope>
    <source>
        <strain evidence="8">ChiGjej1B1-22543</strain>
    </source>
</reference>
<dbReference type="Proteomes" id="UP000824070">
    <property type="component" value="Unassembled WGS sequence"/>
</dbReference>
<dbReference type="SUPFAM" id="SSF46785">
    <property type="entry name" value="Winged helix' DNA-binding domain"/>
    <property type="match status" value="1"/>
</dbReference>
<dbReference type="PROSITE" id="PS00894">
    <property type="entry name" value="HTH_DEOR_1"/>
    <property type="match status" value="1"/>
</dbReference>
<evidence type="ECO:0000256" key="4">
    <source>
        <dbReference type="ARBA" id="ARBA00023125"/>
    </source>
</evidence>
<protein>
    <recommendedName>
        <fullName evidence="1">Lactose phosphotransferase system repressor</fullName>
    </recommendedName>
</protein>
<dbReference type="SMART" id="SM01134">
    <property type="entry name" value="DeoRC"/>
    <property type="match status" value="1"/>
</dbReference>
<dbReference type="PANTHER" id="PTHR30363">
    <property type="entry name" value="HTH-TYPE TRANSCRIPTIONAL REGULATOR SRLR-RELATED"/>
    <property type="match status" value="1"/>
</dbReference>
<dbReference type="PANTHER" id="PTHR30363:SF4">
    <property type="entry name" value="GLYCEROL-3-PHOSPHATE REGULON REPRESSOR"/>
    <property type="match status" value="1"/>
</dbReference>
<dbReference type="Gene3D" id="1.10.10.10">
    <property type="entry name" value="Winged helix-like DNA-binding domain superfamily/Winged helix DNA-binding domain"/>
    <property type="match status" value="1"/>
</dbReference>
<evidence type="ECO:0000256" key="2">
    <source>
        <dbReference type="ARBA" id="ARBA00022491"/>
    </source>
</evidence>
<evidence type="ECO:0000313" key="9">
    <source>
        <dbReference type="Proteomes" id="UP000824070"/>
    </source>
</evidence>
<keyword evidence="4" id="KW-0238">DNA-binding</keyword>
<reference evidence="8" key="1">
    <citation type="submission" date="2020-10" db="EMBL/GenBank/DDBJ databases">
        <authorList>
            <person name="Gilroy R."/>
        </authorList>
    </citation>
    <scope>NUCLEOTIDE SEQUENCE</scope>
    <source>
        <strain evidence="8">ChiGjej1B1-22543</strain>
    </source>
</reference>
<dbReference type="InterPro" id="IPR050313">
    <property type="entry name" value="Carb_Metab_HTH_regulators"/>
</dbReference>
<dbReference type="InterPro" id="IPR036388">
    <property type="entry name" value="WH-like_DNA-bd_sf"/>
</dbReference>
<dbReference type="InterPro" id="IPR037171">
    <property type="entry name" value="NagB/RpiA_transferase-like"/>
</dbReference>
<dbReference type="SMART" id="SM00420">
    <property type="entry name" value="HTH_DEOR"/>
    <property type="match status" value="1"/>
</dbReference>
<dbReference type="SUPFAM" id="SSF100950">
    <property type="entry name" value="NagB/RpiA/CoA transferase-like"/>
    <property type="match status" value="1"/>
</dbReference>